<proteinExistence type="predicted"/>
<evidence type="ECO:0000256" key="1">
    <source>
        <dbReference type="SAM" id="SignalP"/>
    </source>
</evidence>
<dbReference type="OrthoDB" id="6301231at2"/>
<keyword evidence="3" id="KW-1185">Reference proteome</keyword>
<evidence type="ECO:0000313" key="2">
    <source>
        <dbReference type="EMBL" id="TQV86181.1"/>
    </source>
</evidence>
<dbReference type="AlphaFoldDB" id="A0A545U9P0"/>
<sequence length="242" mass="27229">MKKLVVFWLMLSSVAVFAQAPVEYYWTQGASRVYMGPANDNICYLQAMGGRFEGKRESVMVGYDNGHYRLSGRSNQHSVFARARCIQANGELYEHRDVLWWQPQDSVFVADNKTNVCYLRQVSGKFEGPGEAVRVYRDGNGWRINGKSNQINVHALARCTKMQTGYWSKTYSWSQGQPDVVMSPFHNTICVLQRVTGKFEGYAEFVQITTNNGNGRYMLGGNSRQVGVGATAICFKPSEIGT</sequence>
<protein>
    <submittedName>
        <fullName evidence="2">Uncharacterized protein</fullName>
    </submittedName>
</protein>
<feature type="chain" id="PRO_5022238628" evidence="1">
    <location>
        <begin position="19"/>
        <end position="242"/>
    </location>
</feature>
<gene>
    <name evidence="2" type="ORF">FKG94_01100</name>
</gene>
<evidence type="ECO:0000313" key="3">
    <source>
        <dbReference type="Proteomes" id="UP000319732"/>
    </source>
</evidence>
<keyword evidence="1" id="KW-0732">Signal</keyword>
<organism evidence="2 3">
    <name type="scientific">Exilibacterium tricleocarpae</name>
    <dbReference type="NCBI Taxonomy" id="2591008"/>
    <lineage>
        <taxon>Bacteria</taxon>
        <taxon>Pseudomonadati</taxon>
        <taxon>Pseudomonadota</taxon>
        <taxon>Gammaproteobacteria</taxon>
        <taxon>Cellvibrionales</taxon>
        <taxon>Cellvibrionaceae</taxon>
        <taxon>Exilibacterium</taxon>
    </lineage>
</organism>
<dbReference type="EMBL" id="VHSG01000002">
    <property type="protein sequence ID" value="TQV86181.1"/>
    <property type="molecule type" value="Genomic_DNA"/>
</dbReference>
<comment type="caution">
    <text evidence="2">The sequence shown here is derived from an EMBL/GenBank/DDBJ whole genome shotgun (WGS) entry which is preliminary data.</text>
</comment>
<dbReference type="RefSeq" id="WP_142902333.1">
    <property type="nucleotide sequence ID" value="NZ_ML660087.1"/>
</dbReference>
<reference evidence="2 3" key="1">
    <citation type="submission" date="2019-06" db="EMBL/GenBank/DDBJ databases">
        <title>Whole genome sequence for Cellvibrionaceae sp. R142.</title>
        <authorList>
            <person name="Wang G."/>
        </authorList>
    </citation>
    <scope>NUCLEOTIDE SEQUENCE [LARGE SCALE GENOMIC DNA]</scope>
    <source>
        <strain evidence="2 3">R142</strain>
    </source>
</reference>
<accession>A0A545U9P0</accession>
<feature type="signal peptide" evidence="1">
    <location>
        <begin position="1"/>
        <end position="18"/>
    </location>
</feature>
<name>A0A545U9P0_9GAMM</name>
<dbReference type="Proteomes" id="UP000319732">
    <property type="component" value="Unassembled WGS sequence"/>
</dbReference>